<name>A0A5B7IMJ6_PORTR</name>
<accession>A0A5B7IMJ6</accession>
<dbReference type="AlphaFoldDB" id="A0A5B7IMJ6"/>
<dbReference type="Proteomes" id="UP000324222">
    <property type="component" value="Unassembled WGS sequence"/>
</dbReference>
<protein>
    <submittedName>
        <fullName evidence="1">Uncharacterized protein</fullName>
    </submittedName>
</protein>
<keyword evidence="2" id="KW-1185">Reference proteome</keyword>
<evidence type="ECO:0000313" key="2">
    <source>
        <dbReference type="Proteomes" id="UP000324222"/>
    </source>
</evidence>
<dbReference type="EMBL" id="VSRR010061095">
    <property type="protein sequence ID" value="MPC82927.1"/>
    <property type="molecule type" value="Genomic_DNA"/>
</dbReference>
<sequence>MSPYRTCYFRTSDLCTSFGGPQVWRRGGADRGTEVPSSDGR</sequence>
<comment type="caution">
    <text evidence="1">The sequence shown here is derived from an EMBL/GenBank/DDBJ whole genome shotgun (WGS) entry which is preliminary data.</text>
</comment>
<evidence type="ECO:0000313" key="1">
    <source>
        <dbReference type="EMBL" id="MPC82927.1"/>
    </source>
</evidence>
<reference evidence="1 2" key="1">
    <citation type="submission" date="2019-05" db="EMBL/GenBank/DDBJ databases">
        <title>Another draft genome of Portunus trituberculatus and its Hox gene families provides insights of decapod evolution.</title>
        <authorList>
            <person name="Jeong J.-H."/>
            <person name="Song I."/>
            <person name="Kim S."/>
            <person name="Choi T."/>
            <person name="Kim D."/>
            <person name="Ryu S."/>
            <person name="Kim W."/>
        </authorList>
    </citation>
    <scope>NUCLEOTIDE SEQUENCE [LARGE SCALE GENOMIC DNA]</scope>
    <source>
        <tissue evidence="1">Muscle</tissue>
    </source>
</reference>
<organism evidence="1 2">
    <name type="scientific">Portunus trituberculatus</name>
    <name type="common">Swimming crab</name>
    <name type="synonym">Neptunus trituberculatus</name>
    <dbReference type="NCBI Taxonomy" id="210409"/>
    <lineage>
        <taxon>Eukaryota</taxon>
        <taxon>Metazoa</taxon>
        <taxon>Ecdysozoa</taxon>
        <taxon>Arthropoda</taxon>
        <taxon>Crustacea</taxon>
        <taxon>Multicrustacea</taxon>
        <taxon>Malacostraca</taxon>
        <taxon>Eumalacostraca</taxon>
        <taxon>Eucarida</taxon>
        <taxon>Decapoda</taxon>
        <taxon>Pleocyemata</taxon>
        <taxon>Brachyura</taxon>
        <taxon>Eubrachyura</taxon>
        <taxon>Portunoidea</taxon>
        <taxon>Portunidae</taxon>
        <taxon>Portuninae</taxon>
        <taxon>Portunus</taxon>
    </lineage>
</organism>
<proteinExistence type="predicted"/>
<gene>
    <name evidence="1" type="ORF">E2C01_077615</name>
</gene>